<protein>
    <submittedName>
        <fullName evidence="2">Uncharacterized protein</fullName>
    </submittedName>
</protein>
<proteinExistence type="predicted"/>
<feature type="transmembrane region" description="Helical" evidence="1">
    <location>
        <begin position="45"/>
        <end position="66"/>
    </location>
</feature>
<reference evidence="2" key="1">
    <citation type="submission" date="2020-10" db="EMBL/GenBank/DDBJ databases">
        <authorList>
            <person name="Kikuchi T."/>
        </authorList>
    </citation>
    <scope>NUCLEOTIDE SEQUENCE</scope>
    <source>
        <strain evidence="2">NKZ352</strain>
    </source>
</reference>
<dbReference type="InterPro" id="IPR036259">
    <property type="entry name" value="MFS_trans_sf"/>
</dbReference>
<dbReference type="PANTHER" id="PTHR34851:SF4">
    <property type="entry name" value="MARVEL DOMAIN-CONTAINING PROTEIN"/>
    <property type="match status" value="1"/>
</dbReference>
<organism evidence="2 3">
    <name type="scientific">Caenorhabditis auriculariae</name>
    <dbReference type="NCBI Taxonomy" id="2777116"/>
    <lineage>
        <taxon>Eukaryota</taxon>
        <taxon>Metazoa</taxon>
        <taxon>Ecdysozoa</taxon>
        <taxon>Nematoda</taxon>
        <taxon>Chromadorea</taxon>
        <taxon>Rhabditida</taxon>
        <taxon>Rhabditina</taxon>
        <taxon>Rhabditomorpha</taxon>
        <taxon>Rhabditoidea</taxon>
        <taxon>Rhabditidae</taxon>
        <taxon>Peloderinae</taxon>
        <taxon>Caenorhabditis</taxon>
    </lineage>
</organism>
<dbReference type="Proteomes" id="UP000835052">
    <property type="component" value="Unassembled WGS sequence"/>
</dbReference>
<dbReference type="PANTHER" id="PTHR34851">
    <property type="entry name" value="PROTEIN CBG05235-RELATED"/>
    <property type="match status" value="1"/>
</dbReference>
<keyword evidence="1" id="KW-0472">Membrane</keyword>
<keyword evidence="3" id="KW-1185">Reference proteome</keyword>
<sequence length="241" mass="27218">MIRTRSICVVPENGQTSLAMVKENGEPKKDVMNDQVKDNRCVGFFHVRSLAIFIAVVEIAVVVYNASLSKWTTSSEAAVLGLATVMLLVVIALLLAAIFCRVAMLLIPHIVMQIAVVLSLFFLSSFSLYTLFFGTTLRIRLTVAPPQYSSRDEETLTAPLINSQMISSFLCGLLVLFFLIYLIIALINIWCLRVVIDCYRYISNEKLKERERESREADVYFAPHTFQMSLFPNRTVQATDF</sequence>
<gene>
    <name evidence="2" type="ORF">CAUJ_LOCUS2170</name>
</gene>
<accession>A0A8S1GTM7</accession>
<keyword evidence="1" id="KW-0812">Transmembrane</keyword>
<feature type="transmembrane region" description="Helical" evidence="1">
    <location>
        <begin position="110"/>
        <end position="132"/>
    </location>
</feature>
<comment type="caution">
    <text evidence="2">The sequence shown here is derived from an EMBL/GenBank/DDBJ whole genome shotgun (WGS) entry which is preliminary data.</text>
</comment>
<evidence type="ECO:0000313" key="2">
    <source>
        <dbReference type="EMBL" id="CAD6186251.1"/>
    </source>
</evidence>
<dbReference type="SUPFAM" id="SSF103473">
    <property type="entry name" value="MFS general substrate transporter"/>
    <property type="match status" value="1"/>
</dbReference>
<dbReference type="AlphaFoldDB" id="A0A8S1GTM7"/>
<dbReference type="EMBL" id="CAJGYM010000004">
    <property type="protein sequence ID" value="CAD6186251.1"/>
    <property type="molecule type" value="Genomic_DNA"/>
</dbReference>
<feature type="transmembrane region" description="Helical" evidence="1">
    <location>
        <begin position="78"/>
        <end position="104"/>
    </location>
</feature>
<name>A0A8S1GTM7_9PELO</name>
<feature type="transmembrane region" description="Helical" evidence="1">
    <location>
        <begin position="169"/>
        <end position="190"/>
    </location>
</feature>
<evidence type="ECO:0000313" key="3">
    <source>
        <dbReference type="Proteomes" id="UP000835052"/>
    </source>
</evidence>
<evidence type="ECO:0000256" key="1">
    <source>
        <dbReference type="SAM" id="Phobius"/>
    </source>
</evidence>
<keyword evidence="1" id="KW-1133">Transmembrane helix</keyword>
<dbReference type="OrthoDB" id="5817136at2759"/>